<sequence>MALTPKQLQNIPENIVQLYRDLEEFIIDDIARRIAKTGQLTETAKWQLERAKDLSMDNIEKEILKTLELSNKEVEETLKQSALTSIQAENKIYEEAVKKQIKIKGNSNLEKLLEAAIKQTKGELKNISQSLGFAQIINGKIVYKDIAKFYQDSVDLALMQVNSGVLNSNEAIKQAVKKLADSGLRTVDYENGWSNRVDVAVRRAVVTGSNQMCHKMTELTMKELECEFVETTAHAGARPDHQEWQGQVFCYKGKSDKYPDFVEKTRYGYGDGLGGYNCRHSFYPFFPGISKRAYSKQHLNNIDPEPFEYDGKTYTYYEALQRQRKLETNIRQKKRELIGYNAAGLKDDFNNSSIALNRLKNEYKAFSNAGDLTVRNDLIQVYKYGQSISQKVRRSK</sequence>
<accession>L1Q7J4</accession>
<dbReference type="RefSeq" id="WP_005215073.1">
    <property type="nucleotide sequence ID" value="NZ_KB291681.1"/>
</dbReference>
<dbReference type="Pfam" id="PF06152">
    <property type="entry name" value="Phage_min_cap2"/>
    <property type="match status" value="1"/>
</dbReference>
<gene>
    <name evidence="1" type="ORF">HMPREF0216_02846</name>
</gene>
<dbReference type="Proteomes" id="UP000010420">
    <property type="component" value="Unassembled WGS sequence"/>
</dbReference>
<name>L1Q7J4_9CLOT</name>
<organism evidence="1 2">
    <name type="scientific">Clostridium celatum DSM 1785</name>
    <dbReference type="NCBI Taxonomy" id="545697"/>
    <lineage>
        <taxon>Bacteria</taxon>
        <taxon>Bacillati</taxon>
        <taxon>Bacillota</taxon>
        <taxon>Clostridia</taxon>
        <taxon>Eubacteriales</taxon>
        <taxon>Clostridiaceae</taxon>
        <taxon>Clostridium</taxon>
    </lineage>
</organism>
<dbReference type="eggNOG" id="COG2369">
    <property type="taxonomic scope" value="Bacteria"/>
</dbReference>
<dbReference type="HOGENOM" id="CLU_025929_1_1_9"/>
<dbReference type="InterPro" id="IPR009319">
    <property type="entry name" value="Phage_A118_VSP1"/>
</dbReference>
<keyword evidence="2" id="KW-1185">Reference proteome</keyword>
<protein>
    <recommendedName>
        <fullName evidence="3">Phage minor capsid protein 2</fullName>
    </recommendedName>
</protein>
<dbReference type="PATRIC" id="fig|545697.3.peg.2797"/>
<proteinExistence type="predicted"/>
<evidence type="ECO:0008006" key="3">
    <source>
        <dbReference type="Google" id="ProtNLM"/>
    </source>
</evidence>
<evidence type="ECO:0000313" key="1">
    <source>
        <dbReference type="EMBL" id="EKY23886.1"/>
    </source>
</evidence>
<dbReference type="OrthoDB" id="3197444at2"/>
<comment type="caution">
    <text evidence="1">The sequence shown here is derived from an EMBL/GenBank/DDBJ whole genome shotgun (WGS) entry which is preliminary data.</text>
</comment>
<dbReference type="AlphaFoldDB" id="L1Q7J4"/>
<dbReference type="STRING" id="545697.HMPREF0216_02846"/>
<evidence type="ECO:0000313" key="2">
    <source>
        <dbReference type="Proteomes" id="UP000010420"/>
    </source>
</evidence>
<reference evidence="1 2" key="1">
    <citation type="submission" date="2012-05" db="EMBL/GenBank/DDBJ databases">
        <authorList>
            <person name="Weinstock G."/>
            <person name="Sodergren E."/>
            <person name="Lobos E.A."/>
            <person name="Fulton L."/>
            <person name="Fulton R."/>
            <person name="Courtney L."/>
            <person name="Fronick C."/>
            <person name="O'Laughlin M."/>
            <person name="Godfrey J."/>
            <person name="Wilson R.M."/>
            <person name="Miner T."/>
            <person name="Farmer C."/>
            <person name="Delehaunty K."/>
            <person name="Cordes M."/>
            <person name="Minx P."/>
            <person name="Tomlinson C."/>
            <person name="Chen J."/>
            <person name="Wollam A."/>
            <person name="Pepin K.H."/>
            <person name="Bhonagiri V."/>
            <person name="Zhang X."/>
            <person name="Suruliraj S."/>
            <person name="Warren W."/>
            <person name="Mitreva M."/>
            <person name="Mardis E.R."/>
            <person name="Wilson R.K."/>
        </authorList>
    </citation>
    <scope>NUCLEOTIDE SEQUENCE [LARGE SCALE GENOMIC DNA]</scope>
    <source>
        <strain evidence="1 2">DSM 1785</strain>
    </source>
</reference>
<dbReference type="GO" id="GO:0005198">
    <property type="term" value="F:structural molecule activity"/>
    <property type="evidence" value="ECO:0007669"/>
    <property type="project" value="InterPro"/>
</dbReference>
<dbReference type="EMBL" id="AMEZ01000092">
    <property type="protein sequence ID" value="EKY23886.1"/>
    <property type="molecule type" value="Genomic_DNA"/>
</dbReference>